<reference evidence="1" key="1">
    <citation type="submission" date="2013-07" db="EMBL/GenBank/DDBJ databases">
        <title>Transcriptome sequencing and developmental regulation of gene expression in Anopheles aquasalis.</title>
        <authorList>
            <consortium name="Brazilian Malaria Network (MCT/CNPq/MS/SCTIE/DECIT/PRONEX 555648/2009-5) and Research Network on Bioactive Molecules from Arthropod Vectors (NAP-MOBIARVE"/>
            <consortium name="University of Sao Paulo)"/>
            <person name="Marinotti O."/>
            <person name="Ribeiro J.M.C."/>
            <person name="Costa-da-Silva A.L."/>
            <person name="Silva M.C.P."/>
            <person name="Lopes A.R."/>
            <person name="Barros M.S."/>
            <person name="Sa-Nunes A."/>
            <person name="Konjin B.B."/>
            <person name="Carvalho E."/>
            <person name="Suesdek L."/>
            <person name="Silva-Neto M.A.C."/>
            <person name="Capurro M.L."/>
        </authorList>
    </citation>
    <scope>NUCLEOTIDE SEQUENCE</scope>
    <source>
        <tissue evidence="1">Whole body</tissue>
    </source>
</reference>
<organism evidence="1">
    <name type="scientific">Anopheles aquasalis</name>
    <name type="common">Malaria mosquito</name>
    <dbReference type="NCBI Taxonomy" id="42839"/>
    <lineage>
        <taxon>Eukaryota</taxon>
        <taxon>Metazoa</taxon>
        <taxon>Ecdysozoa</taxon>
        <taxon>Arthropoda</taxon>
        <taxon>Hexapoda</taxon>
        <taxon>Insecta</taxon>
        <taxon>Pterygota</taxon>
        <taxon>Neoptera</taxon>
        <taxon>Endopterygota</taxon>
        <taxon>Diptera</taxon>
        <taxon>Nematocera</taxon>
        <taxon>Culicoidea</taxon>
        <taxon>Culicidae</taxon>
        <taxon>Anophelinae</taxon>
        <taxon>Anopheles</taxon>
    </lineage>
</organism>
<accession>T1E861</accession>
<dbReference type="AlphaFoldDB" id="T1E861"/>
<evidence type="ECO:0000313" key="1">
    <source>
        <dbReference type="EMBL" id="JAA99123.1"/>
    </source>
</evidence>
<sequence length="110" mass="12059">MLYSAARSSHSSTSTFTMTTFSAYLFWNSSSFGAITLHGPHQVAKKSTTTSWSPADSSLLWKSAESLTMYTIFTVFGVGIDDIQGTRYERTRGVNKSLPAHINNNALNKA</sequence>
<protein>
    <submittedName>
        <fullName evidence="1">Uncharacterized protein</fullName>
    </submittedName>
</protein>
<name>T1E861_ANOAQ</name>
<proteinExistence type="evidence at transcript level"/>
<dbReference type="EMBL" id="GAMD01002467">
    <property type="protein sequence ID" value="JAA99123.1"/>
    <property type="molecule type" value="mRNA"/>
</dbReference>